<dbReference type="Proteomes" id="UP001202244">
    <property type="component" value="Chromosome"/>
</dbReference>
<organism evidence="1 2">
    <name type="scientific">Streptomyces tubbatahanensis</name>
    <dbReference type="NCBI Taxonomy" id="2923272"/>
    <lineage>
        <taxon>Bacteria</taxon>
        <taxon>Bacillati</taxon>
        <taxon>Actinomycetota</taxon>
        <taxon>Actinomycetes</taxon>
        <taxon>Kitasatosporales</taxon>
        <taxon>Streptomycetaceae</taxon>
        <taxon>Streptomyces</taxon>
    </lineage>
</organism>
<reference evidence="1 2" key="1">
    <citation type="journal article" date="2023" name="Microbiol. Spectr.">
        <title>Synergy between Genome Mining, Metabolomics, and Bioinformatics Uncovers Antibacterial Chlorinated Carbazole Alkaloids and Their Biosynthetic Gene Cluster from Streptomyces tubbatahanensis sp. nov., a Novel Actinomycete Isolated from Sulu Sea, Philippines.</title>
        <authorList>
            <person name="Tenebro C.P."/>
            <person name="Trono D.J.V.L."/>
            <person name="Balida L.A.P."/>
            <person name="Bayog L.K.A."/>
            <person name="Bruna J.R."/>
            <person name="Sabido E.M."/>
            <person name="Caspe D.P.C."/>
            <person name="de Los Santos E.L.C."/>
            <person name="Saludes J.P."/>
            <person name="Dalisay D.S."/>
        </authorList>
    </citation>
    <scope>NUCLEOTIDE SEQUENCE [LARGE SCALE GENOMIC DNA]</scope>
    <source>
        <strain evidence="1 2">DSD3025</strain>
    </source>
</reference>
<accession>A0ABY3XKV3</accession>
<dbReference type="SUPFAM" id="SSF56801">
    <property type="entry name" value="Acetyl-CoA synthetase-like"/>
    <property type="match status" value="1"/>
</dbReference>
<evidence type="ECO:0000313" key="2">
    <source>
        <dbReference type="Proteomes" id="UP001202244"/>
    </source>
</evidence>
<dbReference type="EMBL" id="CP093846">
    <property type="protein sequence ID" value="UNS95052.1"/>
    <property type="molecule type" value="Genomic_DNA"/>
</dbReference>
<dbReference type="RefSeq" id="WP_242748403.1">
    <property type="nucleotide sequence ID" value="NZ_CP093846.1"/>
</dbReference>
<gene>
    <name evidence="1" type="ORF">MMF93_00190</name>
</gene>
<keyword evidence="2" id="KW-1185">Reference proteome</keyword>
<dbReference type="InterPro" id="IPR042099">
    <property type="entry name" value="ANL_N_sf"/>
</dbReference>
<dbReference type="Gene3D" id="3.40.50.12780">
    <property type="entry name" value="N-terminal domain of ligase-like"/>
    <property type="match status" value="1"/>
</dbReference>
<name>A0ABY3XKV3_9ACTN</name>
<proteinExistence type="predicted"/>
<sequence>MVEERNETSVAVPQVSLPALFEEQVARTPCADALVCGELTLSYEELDARVNRWRGC</sequence>
<protein>
    <submittedName>
        <fullName evidence="1">Uncharacterized protein</fullName>
    </submittedName>
</protein>
<evidence type="ECO:0000313" key="1">
    <source>
        <dbReference type="EMBL" id="UNS95052.1"/>
    </source>
</evidence>